<evidence type="ECO:0000256" key="2">
    <source>
        <dbReference type="ARBA" id="ARBA00010231"/>
    </source>
</evidence>
<evidence type="ECO:0000313" key="12">
    <source>
        <dbReference type="EMBL" id="BBI99165.1"/>
    </source>
</evidence>
<dbReference type="InterPro" id="IPR016066">
    <property type="entry name" value="A-D-PHexomutase_CS"/>
</dbReference>
<dbReference type="KEGG" id="fku:FGKAn22_08580"/>
<evidence type="ECO:0000256" key="5">
    <source>
        <dbReference type="ARBA" id="ARBA00022842"/>
    </source>
</evidence>
<dbReference type="PRINTS" id="PR00509">
    <property type="entry name" value="PGMPMM"/>
</dbReference>
<dbReference type="InterPro" id="IPR005843">
    <property type="entry name" value="A-D-PHexomutase_C"/>
</dbReference>
<dbReference type="RefSeq" id="WP_212786758.1">
    <property type="nucleotide sequence ID" value="NZ_AP019536.1"/>
</dbReference>
<gene>
    <name evidence="12" type="primary">pgm_1</name>
    <name evidence="12" type="ORF">FGKAn22_08580</name>
</gene>
<keyword evidence="3" id="KW-0597">Phosphoprotein</keyword>
<accession>A0AAN1SZR8</accession>
<dbReference type="PANTHER" id="PTHR43771">
    <property type="entry name" value="PHOSPHOMANNOMUTASE"/>
    <property type="match status" value="1"/>
</dbReference>
<keyword evidence="6" id="KW-0413">Isomerase</keyword>
<dbReference type="GO" id="GO:0005975">
    <property type="term" value="P:carbohydrate metabolic process"/>
    <property type="evidence" value="ECO:0007669"/>
    <property type="project" value="InterPro"/>
</dbReference>
<evidence type="ECO:0000259" key="11">
    <source>
        <dbReference type="Pfam" id="PF02880"/>
    </source>
</evidence>
<dbReference type="SUPFAM" id="SSF55957">
    <property type="entry name" value="Phosphoglucomutase, C-terminal domain"/>
    <property type="match status" value="1"/>
</dbReference>
<sequence>MHTQSLPKEIFKAYDIRGIVGKTLTDEIVEAVGHAIGSEAKALKQSTIAIGRDGRLSGPDFTKALARGIMKSGINVIDVGMVATPMTYFAAFQLRTDCAVMITGSHNPPDYNGLKMVLAGETLSGETIQKLRSRIEQNDLTHGSGSYSQYDIAPEYLARVISDIKLARPVKITVDCGNGVAGDFAAKLYRGLGCEVTEMYCEVDGHFPNHHPDPSDPHNLEDLIEALRSNDSELGLAFDGDGDRLGVVTKDGKIIYPDRQLMLFAADVLSRNPGAEIIFDIKSTRNLFDWIRSHGGRPTLWKTGHSLVKAKMRETGALLAGEMSGHVFFKERWYGFDDGLYSGARLLEILSKVTDPSATLNTLPDAVCTPELHIRTAEGENHALLAQLQKTAQFADAKEVITLDGLRVEYADGFGLARPSNTTPVIVLRFEADSEAALQRIQGDFRRIFNQAAPHLQLPF</sequence>
<dbReference type="Pfam" id="PF00408">
    <property type="entry name" value="PGM_PMM_IV"/>
    <property type="match status" value="1"/>
</dbReference>
<dbReference type="CDD" id="cd03089">
    <property type="entry name" value="PMM_PGM"/>
    <property type="match status" value="1"/>
</dbReference>
<feature type="domain" description="Alpha-D-phosphohexomutase alpha/beta/alpha" evidence="10">
    <location>
        <begin position="156"/>
        <end position="252"/>
    </location>
</feature>
<dbReference type="Gene3D" id="3.30.310.50">
    <property type="entry name" value="Alpha-D-phosphohexomutase, C-terminal domain"/>
    <property type="match status" value="1"/>
</dbReference>
<dbReference type="InterPro" id="IPR005841">
    <property type="entry name" value="Alpha-D-phosphohexomutase_SF"/>
</dbReference>
<dbReference type="SUPFAM" id="SSF53738">
    <property type="entry name" value="Phosphoglucomutase, first 3 domains"/>
    <property type="match status" value="3"/>
</dbReference>
<protein>
    <submittedName>
        <fullName evidence="12">Phosphoglucomutase</fullName>
    </submittedName>
</protein>
<dbReference type="EMBL" id="AP019536">
    <property type="protein sequence ID" value="BBI99165.1"/>
    <property type="molecule type" value="Genomic_DNA"/>
</dbReference>
<organism evidence="12 13">
    <name type="scientific">Ferrigenium kumadai</name>
    <dbReference type="NCBI Taxonomy" id="1682490"/>
    <lineage>
        <taxon>Bacteria</taxon>
        <taxon>Pseudomonadati</taxon>
        <taxon>Pseudomonadota</taxon>
        <taxon>Betaproteobacteria</taxon>
        <taxon>Nitrosomonadales</taxon>
        <taxon>Gallionellaceae</taxon>
        <taxon>Ferrigenium</taxon>
    </lineage>
</organism>
<evidence type="ECO:0000256" key="4">
    <source>
        <dbReference type="ARBA" id="ARBA00022723"/>
    </source>
</evidence>
<dbReference type="Gene3D" id="3.40.120.10">
    <property type="entry name" value="Alpha-D-Glucose-1,6-Bisphosphate, subunit A, domain 3"/>
    <property type="match status" value="3"/>
</dbReference>
<dbReference type="GO" id="GO:0016868">
    <property type="term" value="F:intramolecular phosphotransferase activity"/>
    <property type="evidence" value="ECO:0007669"/>
    <property type="project" value="InterPro"/>
</dbReference>
<dbReference type="Proteomes" id="UP001319121">
    <property type="component" value="Chromosome"/>
</dbReference>
<evidence type="ECO:0000259" key="9">
    <source>
        <dbReference type="Pfam" id="PF02878"/>
    </source>
</evidence>
<name>A0AAN1SZR8_9PROT</name>
<evidence type="ECO:0000256" key="1">
    <source>
        <dbReference type="ARBA" id="ARBA00001946"/>
    </source>
</evidence>
<dbReference type="PROSITE" id="PS00710">
    <property type="entry name" value="PGM_PMM"/>
    <property type="match status" value="1"/>
</dbReference>
<dbReference type="Pfam" id="PF02880">
    <property type="entry name" value="PGM_PMM_III"/>
    <property type="match status" value="1"/>
</dbReference>
<dbReference type="InterPro" id="IPR005844">
    <property type="entry name" value="A-D-PHexomutase_a/b/a-I"/>
</dbReference>
<evidence type="ECO:0000259" key="8">
    <source>
        <dbReference type="Pfam" id="PF00408"/>
    </source>
</evidence>
<evidence type="ECO:0000256" key="7">
    <source>
        <dbReference type="RuleBase" id="RU004326"/>
    </source>
</evidence>
<comment type="cofactor">
    <cofactor evidence="1">
        <name>Mg(2+)</name>
        <dbReference type="ChEBI" id="CHEBI:18420"/>
    </cofactor>
</comment>
<dbReference type="InterPro" id="IPR005846">
    <property type="entry name" value="A-D-PHexomutase_a/b/a-III"/>
</dbReference>
<feature type="domain" description="Alpha-D-phosphohexomutase C-terminal" evidence="8">
    <location>
        <begin position="385"/>
        <end position="447"/>
    </location>
</feature>
<dbReference type="Pfam" id="PF02878">
    <property type="entry name" value="PGM_PMM_I"/>
    <property type="match status" value="1"/>
</dbReference>
<dbReference type="InterPro" id="IPR036900">
    <property type="entry name" value="A-D-PHexomutase_C_sf"/>
</dbReference>
<dbReference type="AlphaFoldDB" id="A0AAN1SZR8"/>
<reference evidence="12 13" key="1">
    <citation type="submission" date="2019-03" db="EMBL/GenBank/DDBJ databases">
        <title>Complete genome sequence of Ferrigenium kumadai strain An22, a microaerophilic iron-oxidizing bacterium isolated from a paddy field soil.</title>
        <authorList>
            <person name="Watanabe T."/>
            <person name="Asakawa S."/>
        </authorList>
    </citation>
    <scope>NUCLEOTIDE SEQUENCE [LARGE SCALE GENOMIC DNA]</scope>
    <source>
        <strain evidence="12 13">An22</strain>
    </source>
</reference>
<proteinExistence type="inferred from homology"/>
<evidence type="ECO:0000313" key="13">
    <source>
        <dbReference type="Proteomes" id="UP001319121"/>
    </source>
</evidence>
<dbReference type="PANTHER" id="PTHR43771:SF2">
    <property type="entry name" value="PHOSPHOMANNOMUTASE_PHOSPHOGLUCOMUTASE"/>
    <property type="match status" value="1"/>
</dbReference>
<keyword evidence="13" id="KW-1185">Reference proteome</keyword>
<evidence type="ECO:0000256" key="3">
    <source>
        <dbReference type="ARBA" id="ARBA00022553"/>
    </source>
</evidence>
<dbReference type="InterPro" id="IPR016055">
    <property type="entry name" value="A-D-PHexomutase_a/b/a-I/II/III"/>
</dbReference>
<feature type="domain" description="Alpha-D-phosphohexomutase alpha/beta/alpha" evidence="9">
    <location>
        <begin position="9"/>
        <end position="139"/>
    </location>
</feature>
<evidence type="ECO:0000259" key="10">
    <source>
        <dbReference type="Pfam" id="PF02879"/>
    </source>
</evidence>
<comment type="similarity">
    <text evidence="2 7">Belongs to the phosphohexose mutase family.</text>
</comment>
<feature type="domain" description="Alpha-D-phosphohexomutase alpha/beta/alpha" evidence="11">
    <location>
        <begin position="257"/>
        <end position="359"/>
    </location>
</feature>
<evidence type="ECO:0000256" key="6">
    <source>
        <dbReference type="ARBA" id="ARBA00023235"/>
    </source>
</evidence>
<keyword evidence="5 7" id="KW-0460">Magnesium</keyword>
<keyword evidence="4 7" id="KW-0479">Metal-binding</keyword>
<dbReference type="GO" id="GO:0000287">
    <property type="term" value="F:magnesium ion binding"/>
    <property type="evidence" value="ECO:0007669"/>
    <property type="project" value="InterPro"/>
</dbReference>
<dbReference type="Pfam" id="PF02879">
    <property type="entry name" value="PGM_PMM_II"/>
    <property type="match status" value="1"/>
</dbReference>
<dbReference type="InterPro" id="IPR005845">
    <property type="entry name" value="A-D-PHexomutase_a/b/a-II"/>
</dbReference>